<accession>A0A0P1B4Y5</accession>
<dbReference type="AlphaFoldDB" id="A0A0P1B4Y5"/>
<proteinExistence type="predicted"/>
<evidence type="ECO:0000313" key="2">
    <source>
        <dbReference type="Proteomes" id="UP000054928"/>
    </source>
</evidence>
<dbReference type="Proteomes" id="UP000054928">
    <property type="component" value="Unassembled WGS sequence"/>
</dbReference>
<name>A0A0P1B4Y5_PLAHL</name>
<protein>
    <submittedName>
        <fullName evidence="1">Uncharacterized protein</fullName>
    </submittedName>
</protein>
<organism evidence="1 2">
    <name type="scientific">Plasmopara halstedii</name>
    <name type="common">Downy mildew of sunflower</name>
    <dbReference type="NCBI Taxonomy" id="4781"/>
    <lineage>
        <taxon>Eukaryota</taxon>
        <taxon>Sar</taxon>
        <taxon>Stramenopiles</taxon>
        <taxon>Oomycota</taxon>
        <taxon>Peronosporomycetes</taxon>
        <taxon>Peronosporales</taxon>
        <taxon>Peronosporaceae</taxon>
        <taxon>Plasmopara</taxon>
    </lineage>
</organism>
<dbReference type="GeneID" id="36402038"/>
<dbReference type="RefSeq" id="XP_024585578.1">
    <property type="nucleotide sequence ID" value="XM_024720373.1"/>
</dbReference>
<sequence>MFTGSATSIFLDLEHGLSTIICGERVGQYDPLLSKRGEGTVCVKAMFISESSKARSILKVVLSQICSRNYVMGKAQDVHERIPDHKTMIFQLKMPLETLLILSSRDRVAHGSSLKTDVVTRRDHSIMVNCTIQ</sequence>
<reference evidence="2" key="1">
    <citation type="submission" date="2014-09" db="EMBL/GenBank/DDBJ databases">
        <authorList>
            <person name="Sharma Rahul"/>
            <person name="Thines Marco"/>
        </authorList>
    </citation>
    <scope>NUCLEOTIDE SEQUENCE [LARGE SCALE GENOMIC DNA]</scope>
</reference>
<keyword evidence="2" id="KW-1185">Reference proteome</keyword>
<dbReference type="EMBL" id="CCYD01003042">
    <property type="protein sequence ID" value="CEG49209.1"/>
    <property type="molecule type" value="Genomic_DNA"/>
</dbReference>
<evidence type="ECO:0000313" key="1">
    <source>
        <dbReference type="EMBL" id="CEG49209.1"/>
    </source>
</evidence>